<proteinExistence type="predicted"/>
<comment type="caution">
    <text evidence="1">The sequence shown here is derived from an EMBL/GenBank/DDBJ whole genome shotgun (WGS) entry which is preliminary data.</text>
</comment>
<evidence type="ECO:0000313" key="1">
    <source>
        <dbReference type="EMBL" id="GAG25493.1"/>
    </source>
</evidence>
<protein>
    <submittedName>
        <fullName evidence="1">Uncharacterized protein</fullName>
    </submittedName>
</protein>
<dbReference type="EMBL" id="BARS01037367">
    <property type="protein sequence ID" value="GAG25493.1"/>
    <property type="molecule type" value="Genomic_DNA"/>
</dbReference>
<organism evidence="1">
    <name type="scientific">marine sediment metagenome</name>
    <dbReference type="NCBI Taxonomy" id="412755"/>
    <lineage>
        <taxon>unclassified sequences</taxon>
        <taxon>metagenomes</taxon>
        <taxon>ecological metagenomes</taxon>
    </lineage>
</organism>
<feature type="non-terminal residue" evidence="1">
    <location>
        <position position="257"/>
    </location>
</feature>
<feature type="non-terminal residue" evidence="1">
    <location>
        <position position="1"/>
    </location>
</feature>
<sequence>DRSRWPADRPSFTITAVERLAVESLAVRYECPPYTGIEPRTIGDFDGRIEAPVGSTAHLTLTLNQPAPVVRLDVDGGAPTAMHRSDDGRTFTAALPVRSDGRYRLLVVDTAGRTLQRLPDGAPGEPGYDATDEWFPIVAVPDAPPKITFLSPGRDVSASLDSPLPTRVQASDDYGLSSAQLYAARQGEPFKAVHDYPVADKRGGRFSHELALAAVGTLQDGDVIEYYAEATDARLLPGAGPQISRTRQFRVKGEFRP</sequence>
<gene>
    <name evidence="1" type="ORF">S01H1_57305</name>
</gene>
<name>X0WLX6_9ZZZZ</name>
<reference evidence="1" key="1">
    <citation type="journal article" date="2014" name="Front. Microbiol.">
        <title>High frequency of phylogenetically diverse reductive dehalogenase-homologous genes in deep subseafloor sedimentary metagenomes.</title>
        <authorList>
            <person name="Kawai M."/>
            <person name="Futagami T."/>
            <person name="Toyoda A."/>
            <person name="Takaki Y."/>
            <person name="Nishi S."/>
            <person name="Hori S."/>
            <person name="Arai W."/>
            <person name="Tsubouchi T."/>
            <person name="Morono Y."/>
            <person name="Uchiyama I."/>
            <person name="Ito T."/>
            <person name="Fujiyama A."/>
            <person name="Inagaki F."/>
            <person name="Takami H."/>
        </authorList>
    </citation>
    <scope>NUCLEOTIDE SEQUENCE</scope>
    <source>
        <strain evidence="1">Expedition CK06-06</strain>
    </source>
</reference>
<accession>X0WLX6</accession>
<dbReference type="AlphaFoldDB" id="X0WLX6"/>